<dbReference type="EMBL" id="JAVDQH010000006">
    <property type="protein sequence ID" value="MDR6244091.1"/>
    <property type="molecule type" value="Genomic_DNA"/>
</dbReference>
<sequence>MTMDYTRITHIDDPLFADMHALMGRIFPPEEVLEFELWREPLEDPGIRVFVAVHEGRVVGATEYRYYEDDNVAMTDFTIIGEPGLGIGPFLAQHRQQDLQQLATANGKELFGMFAEIYDPYRAERHEFGGVKPMDPFVRREVLAHLGYRKLDFTYVHPSWNNDGEAVSELDLCFLAYGVNTQSLPGALIEKFLRRYYAVLAQKPAAWEDMVSEVGKRQQVALLPL</sequence>
<reference evidence="1 2" key="1">
    <citation type="submission" date="2023-07" db="EMBL/GenBank/DDBJ databases">
        <title>Genomic Encyclopedia of Type Strains, Phase IV (KMG-IV): sequencing the most valuable type-strain genomes for metagenomic binning, comparative biology and taxonomic classification.</title>
        <authorList>
            <person name="Goeker M."/>
        </authorList>
    </citation>
    <scope>NUCLEOTIDE SEQUENCE [LARGE SCALE GENOMIC DNA]</scope>
    <source>
        <strain evidence="1 2">DSM 22170</strain>
    </source>
</reference>
<dbReference type="InterPro" id="IPR016181">
    <property type="entry name" value="Acyl_CoA_acyltransferase"/>
</dbReference>
<name>A0ABU1IXW1_9BACL</name>
<dbReference type="Proteomes" id="UP001185028">
    <property type="component" value="Unassembled WGS sequence"/>
</dbReference>
<proteinExistence type="predicted"/>
<keyword evidence="2" id="KW-1185">Reference proteome</keyword>
<gene>
    <name evidence="1" type="ORF">JOC58_001984</name>
</gene>
<comment type="caution">
    <text evidence="1">The sequence shown here is derived from an EMBL/GenBank/DDBJ whole genome shotgun (WGS) entry which is preliminary data.</text>
</comment>
<evidence type="ECO:0000313" key="2">
    <source>
        <dbReference type="Proteomes" id="UP001185028"/>
    </source>
</evidence>
<organism evidence="1 2">
    <name type="scientific">Paenibacillus hunanensis</name>
    <dbReference type="NCBI Taxonomy" id="539262"/>
    <lineage>
        <taxon>Bacteria</taxon>
        <taxon>Bacillati</taxon>
        <taxon>Bacillota</taxon>
        <taxon>Bacilli</taxon>
        <taxon>Bacillales</taxon>
        <taxon>Paenibacillaceae</taxon>
        <taxon>Paenibacillus</taxon>
    </lineage>
</organism>
<accession>A0ABU1IXW1</accession>
<evidence type="ECO:0008006" key="3">
    <source>
        <dbReference type="Google" id="ProtNLM"/>
    </source>
</evidence>
<dbReference type="SUPFAM" id="SSF55729">
    <property type="entry name" value="Acyl-CoA N-acyltransferases (Nat)"/>
    <property type="match status" value="1"/>
</dbReference>
<dbReference type="Gene3D" id="3.40.630.30">
    <property type="match status" value="1"/>
</dbReference>
<protein>
    <recommendedName>
        <fullName evidence="3">GNAT family acetyltransferase</fullName>
    </recommendedName>
</protein>
<evidence type="ECO:0000313" key="1">
    <source>
        <dbReference type="EMBL" id="MDR6244091.1"/>
    </source>
</evidence>